<comment type="similarity">
    <text evidence="7">Belongs to the aldolase class II family. MtnB subfamily.</text>
</comment>
<dbReference type="AlphaFoldDB" id="A0A9C7PPY4"/>
<dbReference type="NCBIfam" id="TIGR03328">
    <property type="entry name" value="salvage_mtnB"/>
    <property type="match status" value="1"/>
</dbReference>
<dbReference type="GO" id="GO:0005737">
    <property type="term" value="C:cytoplasm"/>
    <property type="evidence" value="ECO:0007669"/>
    <property type="project" value="UniProtKB-SubCell"/>
</dbReference>
<reference evidence="9" key="2">
    <citation type="submission" date="2022-01" db="EMBL/GenBank/DDBJ databases">
        <authorList>
            <person name="Hirooka S."/>
            <person name="Miyagishima S.Y."/>
        </authorList>
    </citation>
    <scope>NUCLEOTIDE SEQUENCE</scope>
    <source>
        <strain evidence="9">NBRC 102759</strain>
    </source>
</reference>
<protein>
    <recommendedName>
        <fullName evidence="7">Probable methylthioribulose-1-phosphate dehydratase</fullName>
        <shortName evidence="7">MTRu-1-P dehydratase</shortName>
        <ecNumber evidence="7">4.2.1.109</ecNumber>
    </recommendedName>
</protein>
<feature type="binding site" evidence="7">
    <location>
        <position position="80"/>
    </location>
    <ligand>
        <name>substrate</name>
    </ligand>
</feature>
<dbReference type="OrthoDB" id="191080at2759"/>
<dbReference type="PANTHER" id="PTHR10640:SF7">
    <property type="entry name" value="METHYLTHIORIBULOSE-1-PHOSPHATE DEHYDRATASE"/>
    <property type="match status" value="1"/>
</dbReference>
<keyword evidence="3 7" id="KW-0479">Metal-binding</keyword>
<evidence type="ECO:0000256" key="1">
    <source>
        <dbReference type="ARBA" id="ARBA00022490"/>
    </source>
</evidence>
<evidence type="ECO:0000313" key="10">
    <source>
        <dbReference type="Proteomes" id="UP001061958"/>
    </source>
</evidence>
<dbReference type="PANTHER" id="PTHR10640">
    <property type="entry name" value="METHYLTHIORIBULOSE-1-PHOSPHATE DEHYDRATASE"/>
    <property type="match status" value="1"/>
</dbReference>
<dbReference type="SMART" id="SM01007">
    <property type="entry name" value="Aldolase_II"/>
    <property type="match status" value="1"/>
</dbReference>
<dbReference type="GO" id="GO:0008270">
    <property type="term" value="F:zinc ion binding"/>
    <property type="evidence" value="ECO:0007669"/>
    <property type="project" value="UniProtKB-UniRule"/>
</dbReference>
<evidence type="ECO:0000256" key="3">
    <source>
        <dbReference type="ARBA" id="ARBA00022723"/>
    </source>
</evidence>
<keyword evidence="6 7" id="KW-0456">Lyase</keyword>
<name>A0A9C7PPY4_9RHOD</name>
<comment type="function">
    <text evidence="7">Catalyzes the dehydration of methylthioribulose-1-phosphate (MTRu-1-P) into 2,3-diketo-5-methylthiopentyl-1-phosphate (DK-MTP-1-P).</text>
</comment>
<gene>
    <name evidence="9" type="ORF">GpartN1_g344.t1</name>
</gene>
<dbReference type="Gene3D" id="3.40.225.10">
    <property type="entry name" value="Class II aldolase/adducin N-terminal domain"/>
    <property type="match status" value="1"/>
</dbReference>
<dbReference type="FunFam" id="3.40.225.10:FF:000003">
    <property type="entry name" value="Methylthioribulose-1-phosphate dehydratase"/>
    <property type="match status" value="1"/>
</dbReference>
<dbReference type="EMBL" id="BQMJ01000003">
    <property type="protein sequence ID" value="GJQ08553.1"/>
    <property type="molecule type" value="Genomic_DNA"/>
</dbReference>
<dbReference type="InterPro" id="IPR017714">
    <property type="entry name" value="MethylthioRu-1-P_deHdtase_MtnB"/>
</dbReference>
<feature type="active site" description="Proton donor/acceptor" evidence="7">
    <location>
        <position position="122"/>
    </location>
</feature>
<feature type="binding site" evidence="7">
    <location>
        <position position="98"/>
    </location>
    <ligand>
        <name>Zn(2+)</name>
        <dbReference type="ChEBI" id="CHEBI:29105"/>
    </ligand>
</feature>
<dbReference type="SUPFAM" id="SSF53639">
    <property type="entry name" value="AraD/HMP-PK domain-like"/>
    <property type="match status" value="1"/>
</dbReference>
<dbReference type="GO" id="GO:0046570">
    <property type="term" value="F:methylthioribulose 1-phosphate dehydratase activity"/>
    <property type="evidence" value="ECO:0007669"/>
    <property type="project" value="UniProtKB-UniRule"/>
</dbReference>
<comment type="pathway">
    <text evidence="7">Amino-acid biosynthesis; L-methionine biosynthesis via salvage pathway; L-methionine from S-methyl-5-thio-alpha-D-ribose 1-phosphate: step 2/6.</text>
</comment>
<feature type="binding site" evidence="7">
    <location>
        <position position="100"/>
    </location>
    <ligand>
        <name>Zn(2+)</name>
        <dbReference type="ChEBI" id="CHEBI:29105"/>
    </ligand>
</feature>
<organism evidence="9 10">
    <name type="scientific">Galdieria partita</name>
    <dbReference type="NCBI Taxonomy" id="83374"/>
    <lineage>
        <taxon>Eukaryota</taxon>
        <taxon>Rhodophyta</taxon>
        <taxon>Bangiophyceae</taxon>
        <taxon>Galdieriales</taxon>
        <taxon>Galdieriaceae</taxon>
        <taxon>Galdieria</taxon>
    </lineage>
</organism>
<dbReference type="EC" id="4.2.1.109" evidence="7"/>
<evidence type="ECO:0000256" key="6">
    <source>
        <dbReference type="ARBA" id="ARBA00023239"/>
    </source>
</evidence>
<accession>A0A9C7PPY4</accession>
<proteinExistence type="inferred from homology"/>
<evidence type="ECO:0000313" key="9">
    <source>
        <dbReference type="EMBL" id="GJQ08553.1"/>
    </source>
</evidence>
<dbReference type="Proteomes" id="UP001061958">
    <property type="component" value="Unassembled WGS sequence"/>
</dbReference>
<feature type="binding site" evidence="7">
    <location>
        <position position="172"/>
    </location>
    <ligand>
        <name>Zn(2+)</name>
        <dbReference type="ChEBI" id="CHEBI:29105"/>
    </ligand>
</feature>
<sequence length="220" mass="24528">MNSGGEAKSLIVDLCRQFYTLGWVSGTGGGISIKENGKVYMAPSGVQKERLHIEDIFVLDEQGRILEMPQAEKKLKLSACAPLFLKAYELRGAGAVIHSHSIYAVLASLISEQEEFRISHMEMIKGIRGMGYHDTLVVPIIKNTAYEGDLTTSLEQAMLKYKSTFAVLVERHGVYVWGKDWKEAKTHAECYDYLFQASIELRKLGVSSNSFTCCIANNHT</sequence>
<evidence type="ECO:0000256" key="7">
    <source>
        <dbReference type="HAMAP-Rule" id="MF_03116"/>
    </source>
</evidence>
<dbReference type="InterPro" id="IPR001303">
    <property type="entry name" value="Aldolase_II/adducin_N"/>
</dbReference>
<dbReference type="GO" id="GO:0019509">
    <property type="term" value="P:L-methionine salvage from methylthioadenosine"/>
    <property type="evidence" value="ECO:0007669"/>
    <property type="project" value="UniProtKB-UniRule"/>
</dbReference>
<dbReference type="Pfam" id="PF00596">
    <property type="entry name" value="Aldolase_II"/>
    <property type="match status" value="1"/>
</dbReference>
<dbReference type="InterPro" id="IPR036409">
    <property type="entry name" value="Aldolase_II/adducin_N_sf"/>
</dbReference>
<keyword evidence="1 7" id="KW-0963">Cytoplasm</keyword>
<dbReference type="HAMAP" id="MF_03116">
    <property type="entry name" value="Salvage_MtnB_euk"/>
    <property type="match status" value="1"/>
</dbReference>
<comment type="subcellular location">
    <subcellularLocation>
        <location evidence="7">Cytoplasm</location>
    </subcellularLocation>
</comment>
<evidence type="ECO:0000256" key="5">
    <source>
        <dbReference type="ARBA" id="ARBA00023167"/>
    </source>
</evidence>
<evidence type="ECO:0000256" key="2">
    <source>
        <dbReference type="ARBA" id="ARBA00022605"/>
    </source>
</evidence>
<comment type="cofactor">
    <cofactor evidence="7">
        <name>Zn(2+)</name>
        <dbReference type="ChEBI" id="CHEBI:29105"/>
    </cofactor>
    <text evidence="7">Binds 1 zinc ion per subunit.</text>
</comment>
<comment type="caution">
    <text evidence="9">The sequence shown here is derived from an EMBL/GenBank/DDBJ whole genome shotgun (WGS) entry which is preliminary data.</text>
</comment>
<keyword evidence="4 7" id="KW-0862">Zinc</keyword>
<reference evidence="9" key="1">
    <citation type="journal article" date="2022" name="Proc. Natl. Acad. Sci. U.S.A.">
        <title>Life cycle and functional genomics of the unicellular red alga Galdieria for elucidating algal and plant evolution and industrial use.</title>
        <authorList>
            <person name="Hirooka S."/>
            <person name="Itabashi T."/>
            <person name="Ichinose T.M."/>
            <person name="Onuma R."/>
            <person name="Fujiwara T."/>
            <person name="Yamashita S."/>
            <person name="Jong L.W."/>
            <person name="Tomita R."/>
            <person name="Iwane A.H."/>
            <person name="Miyagishima S.Y."/>
        </authorList>
    </citation>
    <scope>NUCLEOTIDE SEQUENCE</scope>
    <source>
        <strain evidence="9">NBRC 102759</strain>
    </source>
</reference>
<evidence type="ECO:0000256" key="4">
    <source>
        <dbReference type="ARBA" id="ARBA00022833"/>
    </source>
</evidence>
<feature type="domain" description="Class II aldolase/adducin N-terminal" evidence="8">
    <location>
        <begin position="9"/>
        <end position="199"/>
    </location>
</feature>
<dbReference type="InterPro" id="IPR027514">
    <property type="entry name" value="Salvage_MtnB_euk"/>
</dbReference>
<comment type="catalytic activity">
    <reaction evidence="7">
        <text>5-(methylsulfanyl)-D-ribulose 1-phosphate = 5-methylsulfanyl-2,3-dioxopentyl phosphate + H2O</text>
        <dbReference type="Rhea" id="RHEA:15549"/>
        <dbReference type="ChEBI" id="CHEBI:15377"/>
        <dbReference type="ChEBI" id="CHEBI:58548"/>
        <dbReference type="ChEBI" id="CHEBI:58828"/>
        <dbReference type="EC" id="4.2.1.109"/>
    </reaction>
</comment>
<evidence type="ECO:0000259" key="8">
    <source>
        <dbReference type="SMART" id="SM01007"/>
    </source>
</evidence>
<keyword evidence="10" id="KW-1185">Reference proteome</keyword>
<keyword evidence="5 7" id="KW-0486">Methionine biosynthesis</keyword>
<keyword evidence="2 7" id="KW-0028">Amino-acid biosynthesis</keyword>